<accession>G6YH41</accession>
<keyword evidence="2" id="KW-1185">Reference proteome</keyword>
<proteinExistence type="predicted"/>
<reference evidence="1 2" key="1">
    <citation type="journal article" date="2012" name="J. Bacteriol.">
        <title>Draft Genome Sequence of Plant Growth-Promoting Rhizobium Mesorhizobium amorphae, Isolated from Zinc-Lead Mine Tailings.</title>
        <authorList>
            <person name="Hao X."/>
            <person name="Lin Y."/>
            <person name="Johnstone L."/>
            <person name="Baltrus D.A."/>
            <person name="Miller S.J."/>
            <person name="Wei G."/>
            <person name="Rensing C."/>
        </authorList>
    </citation>
    <scope>NUCLEOTIDE SEQUENCE [LARGE SCALE GENOMIC DNA]</scope>
    <source>
        <strain evidence="1 2">CCNWGS0123</strain>
    </source>
</reference>
<dbReference type="Proteomes" id="UP000002949">
    <property type="component" value="Unassembled WGS sequence"/>
</dbReference>
<organism evidence="1 2">
    <name type="scientific">Mesorhizobium amorphae CCNWGS0123</name>
    <dbReference type="NCBI Taxonomy" id="1082933"/>
    <lineage>
        <taxon>Bacteria</taxon>
        <taxon>Pseudomonadati</taxon>
        <taxon>Pseudomonadota</taxon>
        <taxon>Alphaproteobacteria</taxon>
        <taxon>Hyphomicrobiales</taxon>
        <taxon>Phyllobacteriaceae</taxon>
        <taxon>Mesorhizobium</taxon>
    </lineage>
</organism>
<name>G6YH41_9HYPH</name>
<dbReference type="PATRIC" id="fig|1082933.3.peg.5152"/>
<protein>
    <submittedName>
        <fullName evidence="1">Uncharacterized protein</fullName>
    </submittedName>
</protein>
<sequence>MLAEFTKALTTHDVENEIVRALTHDIEPGALLSTHRDHRLDRAQSKH</sequence>
<evidence type="ECO:0000313" key="2">
    <source>
        <dbReference type="Proteomes" id="UP000002949"/>
    </source>
</evidence>
<gene>
    <name evidence="1" type="ORF">MEA186_26521</name>
</gene>
<dbReference type="AlphaFoldDB" id="G6YH41"/>
<evidence type="ECO:0000313" key="1">
    <source>
        <dbReference type="EMBL" id="EHH08370.1"/>
    </source>
</evidence>
<dbReference type="EMBL" id="AGSN01000182">
    <property type="protein sequence ID" value="EHH08370.1"/>
    <property type="molecule type" value="Genomic_DNA"/>
</dbReference>